<feature type="transmembrane region" description="Helical" evidence="1">
    <location>
        <begin position="390"/>
        <end position="411"/>
    </location>
</feature>
<dbReference type="PANTHER" id="PTHR23028:SF53">
    <property type="entry name" value="ACYL_TRANSF_3 DOMAIN-CONTAINING PROTEIN"/>
    <property type="match status" value="1"/>
</dbReference>
<dbReference type="OrthoDB" id="3404679at2"/>
<evidence type="ECO:0000256" key="1">
    <source>
        <dbReference type="SAM" id="Phobius"/>
    </source>
</evidence>
<dbReference type="InterPro" id="IPR002656">
    <property type="entry name" value="Acyl_transf_3_dom"/>
</dbReference>
<evidence type="ECO:0000259" key="2">
    <source>
        <dbReference type="Pfam" id="PF01757"/>
    </source>
</evidence>
<evidence type="ECO:0000313" key="4">
    <source>
        <dbReference type="Proteomes" id="UP000034150"/>
    </source>
</evidence>
<feature type="transmembrane region" description="Helical" evidence="1">
    <location>
        <begin position="314"/>
        <end position="334"/>
    </location>
</feature>
<dbReference type="InterPro" id="IPR050879">
    <property type="entry name" value="Acyltransferase_3"/>
</dbReference>
<dbReference type="PANTHER" id="PTHR23028">
    <property type="entry name" value="ACETYLTRANSFERASE"/>
    <property type="match status" value="1"/>
</dbReference>
<proteinExistence type="predicted"/>
<dbReference type="GO" id="GO:0016747">
    <property type="term" value="F:acyltransferase activity, transferring groups other than amino-acyl groups"/>
    <property type="evidence" value="ECO:0007669"/>
    <property type="project" value="InterPro"/>
</dbReference>
<organism evidence="3 4">
    <name type="scientific">Mycolicibacterium obuense</name>
    <dbReference type="NCBI Taxonomy" id="1807"/>
    <lineage>
        <taxon>Bacteria</taxon>
        <taxon>Bacillati</taxon>
        <taxon>Actinomycetota</taxon>
        <taxon>Actinomycetes</taxon>
        <taxon>Mycobacteriales</taxon>
        <taxon>Mycobacteriaceae</taxon>
        <taxon>Mycolicibacterium</taxon>
    </lineage>
</organism>
<sequence>MVTALDRFRESSLRRRRRAERANYRLDVQGLRALAVVAVFAAHLVDWPRGGTVGIDVFFVVSGFFVTDLLLRSAEPAGSVPLGRFWLDRARRILPAAIVVVLATYLASMALLPDTAHQTGVDALFSLAFLANWHFASQGADASAATDAASPLLHYWPLAIEEQFYLVWPLLILAITAVVARRAWSRERWLGTIAAATGLVTAASLAWATYESAAAPHWAFFNTFARVWELGAGALLATAVGTLALIPMWVKPILSWLGVALIVAAMAVIDPEAGGFPVPWVLLPVAGTVLVIAAGVGTEPVFQPLLRNRVATYLGDLSYALYLVHWPVIVLLATAMHTDVYYYVAVLALSFGLAIACHHFIEEPLRQFNWDAVRQARQDMKHGLFHVERATKVAGVAALVLITLAVIAFAARPDRFEPAQHALPCCGHVG</sequence>
<feature type="transmembrane region" description="Helical" evidence="1">
    <location>
        <begin position="281"/>
        <end position="302"/>
    </location>
</feature>
<dbReference type="PATRIC" id="fig|1807.13.peg.712"/>
<dbReference type="Proteomes" id="UP000034150">
    <property type="component" value="Unassembled WGS sequence"/>
</dbReference>
<keyword evidence="1" id="KW-0812">Transmembrane</keyword>
<dbReference type="EMBL" id="LAUZ02000005">
    <property type="protein sequence ID" value="KKF02470.1"/>
    <property type="molecule type" value="Genomic_DNA"/>
</dbReference>
<accession>A0A0M2K6A0</accession>
<keyword evidence="4" id="KW-1185">Reference proteome</keyword>
<feature type="transmembrane region" description="Helical" evidence="1">
    <location>
        <begin position="340"/>
        <end position="361"/>
    </location>
</feature>
<name>A0A0M2K6A0_9MYCO</name>
<dbReference type="RefSeq" id="WP_046362535.1">
    <property type="nucleotide sequence ID" value="NZ_LAUZ02000005.1"/>
</dbReference>
<keyword evidence="1" id="KW-0472">Membrane</keyword>
<feature type="transmembrane region" description="Helical" evidence="1">
    <location>
        <begin position="51"/>
        <end position="71"/>
    </location>
</feature>
<dbReference type="Pfam" id="PF01757">
    <property type="entry name" value="Acyl_transf_3"/>
    <property type="match status" value="1"/>
</dbReference>
<keyword evidence="3" id="KW-0808">Transferase</keyword>
<feature type="transmembrane region" description="Helical" evidence="1">
    <location>
        <begin position="189"/>
        <end position="210"/>
    </location>
</feature>
<reference evidence="3 4" key="1">
    <citation type="journal article" date="2015" name="Genome Announc.">
        <title>Draft Genome Sequence of Mycobacterium obuense Strain UC1, Isolated from Patient Sputum.</title>
        <authorList>
            <person name="Greninger A.L."/>
            <person name="Cunningham G."/>
            <person name="Hsu E.D."/>
            <person name="Yu J.M."/>
            <person name="Chiu C.Y."/>
            <person name="Miller S."/>
        </authorList>
    </citation>
    <scope>NUCLEOTIDE SEQUENCE [LARGE SCALE GENOMIC DNA]</scope>
    <source>
        <strain evidence="3 4">UC1</strain>
    </source>
</reference>
<dbReference type="GO" id="GO:0016020">
    <property type="term" value="C:membrane"/>
    <property type="evidence" value="ECO:0007669"/>
    <property type="project" value="TreeGrafter"/>
</dbReference>
<feature type="domain" description="Acyltransferase 3" evidence="2">
    <location>
        <begin position="28"/>
        <end position="357"/>
    </location>
</feature>
<dbReference type="AlphaFoldDB" id="A0A0M2K6A0"/>
<feature type="transmembrane region" description="Helical" evidence="1">
    <location>
        <begin position="163"/>
        <end position="180"/>
    </location>
</feature>
<feature type="transmembrane region" description="Helical" evidence="1">
    <location>
        <begin position="230"/>
        <end position="246"/>
    </location>
</feature>
<keyword evidence="1" id="KW-1133">Transmembrane helix</keyword>
<feature type="transmembrane region" description="Helical" evidence="1">
    <location>
        <begin position="24"/>
        <end position="45"/>
    </location>
</feature>
<protein>
    <submittedName>
        <fullName evidence="3">Acyltransferase</fullName>
    </submittedName>
</protein>
<dbReference type="GO" id="GO:0009103">
    <property type="term" value="P:lipopolysaccharide biosynthetic process"/>
    <property type="evidence" value="ECO:0007669"/>
    <property type="project" value="TreeGrafter"/>
</dbReference>
<comment type="caution">
    <text evidence="3">The sequence shown here is derived from an EMBL/GenBank/DDBJ whole genome shotgun (WGS) entry which is preliminary data.</text>
</comment>
<evidence type="ECO:0000313" key="3">
    <source>
        <dbReference type="EMBL" id="KKF02470.1"/>
    </source>
</evidence>
<gene>
    <name evidence="3" type="ORF">WN67_08265</name>
</gene>
<feature type="transmembrane region" description="Helical" evidence="1">
    <location>
        <begin position="253"/>
        <end position="269"/>
    </location>
</feature>
<keyword evidence="3" id="KW-0012">Acyltransferase</keyword>
<feature type="transmembrane region" description="Helical" evidence="1">
    <location>
        <begin position="92"/>
        <end position="112"/>
    </location>
</feature>